<dbReference type="InterPro" id="IPR013805">
    <property type="entry name" value="GrpE_CC"/>
</dbReference>
<dbReference type="SUPFAM" id="SSF51064">
    <property type="entry name" value="Head domain of nucleotide exchange factor GrpE"/>
    <property type="match status" value="1"/>
</dbReference>
<evidence type="ECO:0000256" key="7">
    <source>
        <dbReference type="SAM" id="MobiDB-lite"/>
    </source>
</evidence>
<keyword evidence="9" id="KW-1185">Reference proteome</keyword>
<evidence type="ECO:0000256" key="2">
    <source>
        <dbReference type="ARBA" id="ARBA00023016"/>
    </source>
</evidence>
<dbReference type="Proteomes" id="UP000766629">
    <property type="component" value="Unassembled WGS sequence"/>
</dbReference>
<evidence type="ECO:0000256" key="5">
    <source>
        <dbReference type="RuleBase" id="RU004478"/>
    </source>
</evidence>
<gene>
    <name evidence="4 8" type="primary">grpE</name>
    <name evidence="8" type="ORF">KUV26_08380</name>
</gene>
<protein>
    <recommendedName>
        <fullName evidence="4">Protein GrpE</fullName>
    </recommendedName>
    <alternativeName>
        <fullName evidence="4">HSP-70 cofactor</fullName>
    </alternativeName>
</protein>
<reference evidence="8 9" key="1">
    <citation type="submission" date="2021-06" db="EMBL/GenBank/DDBJ databases">
        <title>50 bacteria genomes isolated from Dapeng, Shenzhen, China.</title>
        <authorList>
            <person name="Zheng W."/>
            <person name="Yu S."/>
            <person name="Huang Y."/>
        </authorList>
    </citation>
    <scope>NUCLEOTIDE SEQUENCE [LARGE SCALE GENOMIC DNA]</scope>
    <source>
        <strain evidence="8 9">DP1N14-2</strain>
    </source>
</reference>
<keyword evidence="2 4" id="KW-0346">Stress response</keyword>
<organism evidence="8 9">
    <name type="scientific">Leisingera daeponensis</name>
    <dbReference type="NCBI Taxonomy" id="405746"/>
    <lineage>
        <taxon>Bacteria</taxon>
        <taxon>Pseudomonadati</taxon>
        <taxon>Pseudomonadota</taxon>
        <taxon>Alphaproteobacteria</taxon>
        <taxon>Rhodobacterales</taxon>
        <taxon>Roseobacteraceae</taxon>
        <taxon>Leisingera</taxon>
    </lineage>
</organism>
<evidence type="ECO:0000313" key="8">
    <source>
        <dbReference type="EMBL" id="MBY6139445.1"/>
    </source>
</evidence>
<dbReference type="RefSeq" id="WP_222508030.1">
    <property type="nucleotide sequence ID" value="NZ_JAHVJA010000003.1"/>
</dbReference>
<dbReference type="Pfam" id="PF01025">
    <property type="entry name" value="GrpE"/>
    <property type="match status" value="1"/>
</dbReference>
<sequence>MTNERSPKEKKPLPDTVPVQAAADTSAAPPVGGDADEVARLTERLKQALADAENNRKRAEAARLEGFDQGVVQAVRAFAPALDALALGIAAAQDSPDAEDPRVRHHLEGLRNIRATFEAALNVLGIDVVAPENCSFNPACHEALATAARPGIPAGQVIELHRPGFALKQRLIRPAQVTVSGGGKEV</sequence>
<dbReference type="Gene3D" id="3.90.20.20">
    <property type="match status" value="1"/>
</dbReference>
<dbReference type="EMBL" id="JAHVJA010000003">
    <property type="protein sequence ID" value="MBY6139445.1"/>
    <property type="molecule type" value="Genomic_DNA"/>
</dbReference>
<feature type="region of interest" description="Disordered" evidence="7">
    <location>
        <begin position="1"/>
        <end position="35"/>
    </location>
</feature>
<evidence type="ECO:0000256" key="4">
    <source>
        <dbReference type="HAMAP-Rule" id="MF_01151"/>
    </source>
</evidence>
<dbReference type="PRINTS" id="PR00773">
    <property type="entry name" value="GRPEPROTEIN"/>
</dbReference>
<comment type="subunit">
    <text evidence="4">Homodimer.</text>
</comment>
<keyword evidence="3 4" id="KW-0143">Chaperone</keyword>
<evidence type="ECO:0000256" key="6">
    <source>
        <dbReference type="SAM" id="Coils"/>
    </source>
</evidence>
<accession>A0ABS7NE56</accession>
<comment type="similarity">
    <text evidence="1 4 5">Belongs to the GrpE family.</text>
</comment>
<comment type="function">
    <text evidence="4">Participates actively in the response to hyperosmotic and heat shock by preventing the aggregation of stress-denatured proteins, in association with DnaK and GrpE. It is the nucleotide exchange factor for DnaK and may function as a thermosensor. Unfolded proteins bind initially to DnaJ; upon interaction with the DnaJ-bound protein, DnaK hydrolyzes its bound ATP, resulting in the formation of a stable complex. GrpE releases ADP from DnaK; ATP binding to DnaK triggers the release of the substrate protein, thus completing the reaction cycle. Several rounds of ATP-dependent interactions between DnaJ, DnaK and GrpE are required for fully efficient folding.</text>
</comment>
<evidence type="ECO:0000256" key="1">
    <source>
        <dbReference type="ARBA" id="ARBA00009054"/>
    </source>
</evidence>
<dbReference type="InterPro" id="IPR009012">
    <property type="entry name" value="GrpE_head"/>
</dbReference>
<proteinExistence type="inferred from homology"/>
<dbReference type="InterPro" id="IPR000740">
    <property type="entry name" value="GrpE"/>
</dbReference>
<dbReference type="Gene3D" id="2.30.22.10">
    <property type="entry name" value="Head domain of nucleotide exchange factor GrpE"/>
    <property type="match status" value="1"/>
</dbReference>
<dbReference type="PANTHER" id="PTHR21237">
    <property type="entry name" value="GRPE PROTEIN"/>
    <property type="match status" value="1"/>
</dbReference>
<feature type="coiled-coil region" evidence="6">
    <location>
        <begin position="35"/>
        <end position="65"/>
    </location>
</feature>
<dbReference type="HAMAP" id="MF_01151">
    <property type="entry name" value="GrpE"/>
    <property type="match status" value="1"/>
</dbReference>
<evidence type="ECO:0000313" key="9">
    <source>
        <dbReference type="Proteomes" id="UP000766629"/>
    </source>
</evidence>
<dbReference type="SUPFAM" id="SSF58014">
    <property type="entry name" value="Coiled-coil domain of nucleotide exchange factor GrpE"/>
    <property type="match status" value="1"/>
</dbReference>
<evidence type="ECO:0000256" key="3">
    <source>
        <dbReference type="ARBA" id="ARBA00023186"/>
    </source>
</evidence>
<comment type="subcellular location">
    <subcellularLocation>
        <location evidence="4">Cytoplasm</location>
    </subcellularLocation>
</comment>
<name>A0ABS7NE56_9RHOB</name>
<comment type="caution">
    <text evidence="8">The sequence shown here is derived from an EMBL/GenBank/DDBJ whole genome shotgun (WGS) entry which is preliminary data.</text>
</comment>
<dbReference type="PANTHER" id="PTHR21237:SF23">
    <property type="entry name" value="GRPE PROTEIN HOMOLOG, MITOCHONDRIAL"/>
    <property type="match status" value="1"/>
</dbReference>
<keyword evidence="6" id="KW-0175">Coiled coil</keyword>
<feature type="compositionally biased region" description="Basic and acidic residues" evidence="7">
    <location>
        <begin position="1"/>
        <end position="13"/>
    </location>
</feature>
<keyword evidence="4" id="KW-0963">Cytoplasm</keyword>